<accession>A0A6J6HRJ0</accession>
<dbReference type="InterPro" id="IPR038071">
    <property type="entry name" value="UROD/MetE-like_sf"/>
</dbReference>
<proteinExistence type="predicted"/>
<dbReference type="GO" id="GO:0008270">
    <property type="term" value="F:zinc ion binding"/>
    <property type="evidence" value="ECO:0007669"/>
    <property type="project" value="InterPro"/>
</dbReference>
<dbReference type="GO" id="GO:0003871">
    <property type="term" value="F:5-methyltetrahydropteroyltriglutamate-homocysteine S-methyltransferase activity"/>
    <property type="evidence" value="ECO:0007669"/>
    <property type="project" value="InterPro"/>
</dbReference>
<dbReference type="EMBL" id="CAEZVF010000013">
    <property type="protein sequence ID" value="CAB4615547.1"/>
    <property type="molecule type" value="Genomic_DNA"/>
</dbReference>
<organism evidence="2">
    <name type="scientific">freshwater metagenome</name>
    <dbReference type="NCBI Taxonomy" id="449393"/>
    <lineage>
        <taxon>unclassified sequences</taxon>
        <taxon>metagenomes</taxon>
        <taxon>ecological metagenomes</taxon>
    </lineage>
</organism>
<dbReference type="CDD" id="cd03311">
    <property type="entry name" value="CIMS_C_terminal_like"/>
    <property type="match status" value="1"/>
</dbReference>
<dbReference type="Pfam" id="PF01717">
    <property type="entry name" value="Meth_synt_2"/>
    <property type="match status" value="1"/>
</dbReference>
<dbReference type="PANTHER" id="PTHR43844:SF2">
    <property type="entry name" value="SYNTHASE, VITAMIN-B12 INDEPENDENT, PUTATIVE (AFU_ORTHOLOGUE AFUA_3G12060)-RELATED"/>
    <property type="match status" value="1"/>
</dbReference>
<gene>
    <name evidence="2" type="ORF">UFOPK1939_00167</name>
</gene>
<dbReference type="InterPro" id="IPR002629">
    <property type="entry name" value="Met_Synth_C/arc"/>
</dbReference>
<feature type="domain" description="Cobalamin-independent methionine synthase MetE C-terminal/archaeal" evidence="1">
    <location>
        <begin position="114"/>
        <end position="359"/>
    </location>
</feature>
<dbReference type="AlphaFoldDB" id="A0A6J6HRJ0"/>
<reference evidence="2" key="1">
    <citation type="submission" date="2020-05" db="EMBL/GenBank/DDBJ databases">
        <authorList>
            <person name="Chiriac C."/>
            <person name="Salcher M."/>
            <person name="Ghai R."/>
            <person name="Kavagutti S V."/>
        </authorList>
    </citation>
    <scope>NUCLEOTIDE SEQUENCE</scope>
</reference>
<dbReference type="GO" id="GO:0009086">
    <property type="term" value="P:methionine biosynthetic process"/>
    <property type="evidence" value="ECO:0007669"/>
    <property type="project" value="InterPro"/>
</dbReference>
<evidence type="ECO:0000313" key="2">
    <source>
        <dbReference type="EMBL" id="CAB4615547.1"/>
    </source>
</evidence>
<sequence length="366" mass="40483">MTTNERFATQIVGSYYKPQWLADHELVYAKEGVWWRVAPEFLETAQDDAVRLAVFDQERAGLTYATDGEERRQTFSGHFYALGGIDSDEQGLVTNFSGDVLEYLTMKQRAVTSDENQKPTAPPEFRQPRVVGPITWERPLVVDAARFLQSTTKTAKSKVTVIGPASLALRLVDEHYGSIDKVAFAVADALNQELRALDALGIDLIQLDEPEVHFRHSQLEGFAVEAIDRAFAGIKARKALHVCYGYSKNIAEKRATPVYPAAIKLLSQTTADAISLEYAQPQQTPDLLENAGDKTVILGVLNLDTEAPVETVQQIVDMASAAVEVVGPDRLELGSDCGMWFLPRDVCFDKISAMSQAAEQLRRTFA</sequence>
<dbReference type="SUPFAM" id="SSF51726">
    <property type="entry name" value="UROD/MetE-like"/>
    <property type="match status" value="1"/>
</dbReference>
<dbReference type="Gene3D" id="3.20.20.210">
    <property type="match status" value="1"/>
</dbReference>
<name>A0A6J6HRJ0_9ZZZZ</name>
<evidence type="ECO:0000259" key="1">
    <source>
        <dbReference type="Pfam" id="PF01717"/>
    </source>
</evidence>
<protein>
    <submittedName>
        <fullName evidence="2">Unannotated protein</fullName>
    </submittedName>
</protein>
<dbReference type="PANTHER" id="PTHR43844">
    <property type="entry name" value="METHIONINE SYNTHASE"/>
    <property type="match status" value="1"/>
</dbReference>